<dbReference type="InterPro" id="IPR007811">
    <property type="entry name" value="RPC4"/>
</dbReference>
<gene>
    <name evidence="6" type="ORF">QBC46DRAFT_458790</name>
</gene>
<accession>A0AAN6N7R5</accession>
<dbReference type="EMBL" id="MU853792">
    <property type="protein sequence ID" value="KAK3940747.1"/>
    <property type="molecule type" value="Genomic_DNA"/>
</dbReference>
<feature type="region of interest" description="Disordered" evidence="5">
    <location>
        <begin position="270"/>
        <end position="407"/>
    </location>
</feature>
<feature type="compositionally biased region" description="Basic and acidic residues" evidence="5">
    <location>
        <begin position="374"/>
        <end position="406"/>
    </location>
</feature>
<evidence type="ECO:0000256" key="4">
    <source>
        <dbReference type="ARBA" id="ARBA00023242"/>
    </source>
</evidence>
<dbReference type="GO" id="GO:0003677">
    <property type="term" value="F:DNA binding"/>
    <property type="evidence" value="ECO:0007669"/>
    <property type="project" value="InterPro"/>
</dbReference>
<dbReference type="PANTHER" id="PTHR13408">
    <property type="entry name" value="DNA-DIRECTED RNA POLYMERASE III"/>
    <property type="match status" value="1"/>
</dbReference>
<feature type="compositionally biased region" description="Low complexity" evidence="5">
    <location>
        <begin position="22"/>
        <end position="56"/>
    </location>
</feature>
<feature type="compositionally biased region" description="Basic residues" evidence="5">
    <location>
        <begin position="1"/>
        <end position="15"/>
    </location>
</feature>
<feature type="region of interest" description="Disordered" evidence="5">
    <location>
        <begin position="485"/>
        <end position="507"/>
    </location>
</feature>
<comment type="subcellular location">
    <subcellularLocation>
        <location evidence="1">Nucleus</location>
    </subcellularLocation>
</comment>
<evidence type="ECO:0000256" key="2">
    <source>
        <dbReference type="ARBA" id="ARBA00022478"/>
    </source>
</evidence>
<feature type="compositionally biased region" description="Acidic residues" evidence="5">
    <location>
        <begin position="496"/>
        <end position="507"/>
    </location>
</feature>
<keyword evidence="7" id="KW-1185">Reference proteome</keyword>
<reference evidence="7" key="1">
    <citation type="journal article" date="2023" name="Mol. Phylogenet. Evol.">
        <title>Genome-scale phylogeny and comparative genomics of the fungal order Sordariales.</title>
        <authorList>
            <person name="Hensen N."/>
            <person name="Bonometti L."/>
            <person name="Westerberg I."/>
            <person name="Brannstrom I.O."/>
            <person name="Guillou S."/>
            <person name="Cros-Aarteil S."/>
            <person name="Calhoun S."/>
            <person name="Haridas S."/>
            <person name="Kuo A."/>
            <person name="Mondo S."/>
            <person name="Pangilinan J."/>
            <person name="Riley R."/>
            <person name="LaButti K."/>
            <person name="Andreopoulos B."/>
            <person name="Lipzen A."/>
            <person name="Chen C."/>
            <person name="Yan M."/>
            <person name="Daum C."/>
            <person name="Ng V."/>
            <person name="Clum A."/>
            <person name="Steindorff A."/>
            <person name="Ohm R.A."/>
            <person name="Martin F."/>
            <person name="Silar P."/>
            <person name="Natvig D.O."/>
            <person name="Lalanne C."/>
            <person name="Gautier V."/>
            <person name="Ament-Velasquez S.L."/>
            <person name="Kruys A."/>
            <person name="Hutchinson M.I."/>
            <person name="Powell A.J."/>
            <person name="Barry K."/>
            <person name="Miller A.N."/>
            <person name="Grigoriev I.V."/>
            <person name="Debuchy R."/>
            <person name="Gladieux P."/>
            <person name="Hiltunen Thoren M."/>
            <person name="Johannesson H."/>
        </authorList>
    </citation>
    <scope>NUCLEOTIDE SEQUENCE [LARGE SCALE GENOMIC DNA]</scope>
    <source>
        <strain evidence="7">CBS 340.73</strain>
    </source>
</reference>
<feature type="compositionally biased region" description="Polar residues" evidence="5">
    <location>
        <begin position="307"/>
        <end position="319"/>
    </location>
</feature>
<evidence type="ECO:0000256" key="3">
    <source>
        <dbReference type="ARBA" id="ARBA00023163"/>
    </source>
</evidence>
<organism evidence="6 7">
    <name type="scientific">Diplogelasinospora grovesii</name>
    <dbReference type="NCBI Taxonomy" id="303347"/>
    <lineage>
        <taxon>Eukaryota</taxon>
        <taxon>Fungi</taxon>
        <taxon>Dikarya</taxon>
        <taxon>Ascomycota</taxon>
        <taxon>Pezizomycotina</taxon>
        <taxon>Sordariomycetes</taxon>
        <taxon>Sordariomycetidae</taxon>
        <taxon>Sordariales</taxon>
        <taxon>Diplogelasinosporaceae</taxon>
        <taxon>Diplogelasinospora</taxon>
    </lineage>
</organism>
<name>A0AAN6N7R5_9PEZI</name>
<keyword evidence="4" id="KW-0539">Nucleus</keyword>
<feature type="compositionally biased region" description="Gly residues" evidence="5">
    <location>
        <begin position="229"/>
        <end position="249"/>
    </location>
</feature>
<dbReference type="GO" id="GO:0042797">
    <property type="term" value="P:tRNA transcription by RNA polymerase III"/>
    <property type="evidence" value="ECO:0007669"/>
    <property type="project" value="TreeGrafter"/>
</dbReference>
<feature type="compositionally biased region" description="Basic and acidic residues" evidence="5">
    <location>
        <begin position="333"/>
        <end position="352"/>
    </location>
</feature>
<dbReference type="GO" id="GO:0005666">
    <property type="term" value="C:RNA polymerase III complex"/>
    <property type="evidence" value="ECO:0007669"/>
    <property type="project" value="InterPro"/>
</dbReference>
<evidence type="ECO:0000256" key="5">
    <source>
        <dbReference type="SAM" id="MobiDB-lite"/>
    </source>
</evidence>
<dbReference type="Pfam" id="PF05132">
    <property type="entry name" value="RNA_pol_Rpc4"/>
    <property type="match status" value="1"/>
</dbReference>
<evidence type="ECO:0000313" key="7">
    <source>
        <dbReference type="Proteomes" id="UP001303473"/>
    </source>
</evidence>
<dbReference type="Proteomes" id="UP001303473">
    <property type="component" value="Unassembled WGS sequence"/>
</dbReference>
<evidence type="ECO:0000256" key="1">
    <source>
        <dbReference type="ARBA" id="ARBA00004123"/>
    </source>
</evidence>
<sequence length="612" mass="63276">MPPKATRGRGGRGRGARGGAAAGTTRGGAAAAAAAAVATETGSEAAAAVVEAPAEVVKTETKPEPELSQVAPAAPMNLIEISPTPTPAPAAEAPASRTATPQVIAAAAPSSSSTRASATPAAAATATATKFKPKGVRRNEAERLRIAEEQQRILDAKNAEEARKARANRRGGGRGRGRGGFLMRGTSRLSTAAGPLSSGISAGVPGGQYAAASSGGHGSASSSPFTGSRGSGGGGGGGSGSGGGGGGRSAYGAADSDDKRINADLLYSFVDYSDEEDQAPVGSTRRKKKPLMPMGIRRIEHKEEGVTMTSTAEIEAQNQGGDEEEGESDEVEEQKAVAKDEGQADLKIKEERGDDDEMMDIDQIPAGVALKQPDSPELKKKDIISIRGDSERSSLKPERRKAAVRDPEEEIISQDLERMVGMFSLQDNDAGARAESALEGHMFLFQFPPVLPKLKAVSGPAKKNPVKSEPTDDLVMLDQAAETKSTANIDLTEAADSNEDGEEEDEDSMAALLKDGGFVGNLVVRKSGKVELSWGGKTLDLVPGIQANFLSTAAIVEEADVKPQSTGQAPPQQVAGTAFGMGKIQGSFTIAPVWGDEEEWDVDPEDLAIPEE</sequence>
<feature type="compositionally biased region" description="Basic residues" evidence="5">
    <location>
        <begin position="165"/>
        <end position="177"/>
    </location>
</feature>
<dbReference type="PANTHER" id="PTHR13408:SF0">
    <property type="entry name" value="DNA-DIRECTED RNA POLYMERASE III SUBUNIT RPC4"/>
    <property type="match status" value="1"/>
</dbReference>
<keyword evidence="2" id="KW-0240">DNA-directed RNA polymerase</keyword>
<comment type="caution">
    <text evidence="6">The sequence shown here is derived from an EMBL/GenBank/DDBJ whole genome shotgun (WGS) entry which is preliminary data.</text>
</comment>
<keyword evidence="3" id="KW-0804">Transcription</keyword>
<feature type="compositionally biased region" description="Low complexity" evidence="5">
    <location>
        <begin position="207"/>
        <end position="228"/>
    </location>
</feature>
<feature type="compositionally biased region" description="Acidic residues" evidence="5">
    <location>
        <begin position="321"/>
        <end position="332"/>
    </location>
</feature>
<protein>
    <submittedName>
        <fullName evidence="6">RNA polymerase III RPC4-domain-containing protein</fullName>
    </submittedName>
</protein>
<proteinExistence type="predicted"/>
<evidence type="ECO:0000313" key="6">
    <source>
        <dbReference type="EMBL" id="KAK3940747.1"/>
    </source>
</evidence>
<feature type="compositionally biased region" description="Basic and acidic residues" evidence="5">
    <location>
        <begin position="137"/>
        <end position="164"/>
    </location>
</feature>
<feature type="compositionally biased region" description="Low complexity" evidence="5">
    <location>
        <begin position="89"/>
        <end position="129"/>
    </location>
</feature>
<feature type="region of interest" description="Disordered" evidence="5">
    <location>
        <begin position="1"/>
        <end position="257"/>
    </location>
</feature>
<dbReference type="AlphaFoldDB" id="A0AAN6N7R5"/>